<sequence length="110" mass="12641">MWGIIQDTADHPSTIYLVKATSLHATFVVSYTVLGQSQTNQTHRNSRFRKHQVMRVQVQKRTTSTPAQLVKCKLMVVQQKELEHIKQMISATDSDKELKYQGREVDGIEN</sequence>
<name>A0ABD0KGW6_9CAEN</name>
<dbReference type="Proteomes" id="UP001519460">
    <property type="component" value="Unassembled WGS sequence"/>
</dbReference>
<dbReference type="EMBL" id="JACVVK020000182">
    <property type="protein sequence ID" value="KAK7486216.1"/>
    <property type="molecule type" value="Genomic_DNA"/>
</dbReference>
<feature type="compositionally biased region" description="Basic residues" evidence="1">
    <location>
        <begin position="44"/>
        <end position="53"/>
    </location>
</feature>
<accession>A0ABD0KGW6</accession>
<evidence type="ECO:0000256" key="1">
    <source>
        <dbReference type="SAM" id="MobiDB-lite"/>
    </source>
</evidence>
<proteinExistence type="predicted"/>
<comment type="caution">
    <text evidence="2">The sequence shown here is derived from an EMBL/GenBank/DDBJ whole genome shotgun (WGS) entry which is preliminary data.</text>
</comment>
<evidence type="ECO:0000313" key="2">
    <source>
        <dbReference type="EMBL" id="KAK7486216.1"/>
    </source>
</evidence>
<evidence type="ECO:0000313" key="3">
    <source>
        <dbReference type="Proteomes" id="UP001519460"/>
    </source>
</evidence>
<organism evidence="2 3">
    <name type="scientific">Batillaria attramentaria</name>
    <dbReference type="NCBI Taxonomy" id="370345"/>
    <lineage>
        <taxon>Eukaryota</taxon>
        <taxon>Metazoa</taxon>
        <taxon>Spiralia</taxon>
        <taxon>Lophotrochozoa</taxon>
        <taxon>Mollusca</taxon>
        <taxon>Gastropoda</taxon>
        <taxon>Caenogastropoda</taxon>
        <taxon>Sorbeoconcha</taxon>
        <taxon>Cerithioidea</taxon>
        <taxon>Batillariidae</taxon>
        <taxon>Batillaria</taxon>
    </lineage>
</organism>
<reference evidence="2 3" key="1">
    <citation type="journal article" date="2023" name="Sci. Data">
        <title>Genome assembly of the Korean intertidal mud-creeper Batillaria attramentaria.</title>
        <authorList>
            <person name="Patra A.K."/>
            <person name="Ho P.T."/>
            <person name="Jun S."/>
            <person name="Lee S.J."/>
            <person name="Kim Y."/>
            <person name="Won Y.J."/>
        </authorList>
    </citation>
    <scope>NUCLEOTIDE SEQUENCE [LARGE SCALE GENOMIC DNA]</scope>
    <source>
        <strain evidence="2">Wonlab-2016</strain>
    </source>
</reference>
<protein>
    <submittedName>
        <fullName evidence="2">Uncharacterized protein</fullName>
    </submittedName>
</protein>
<keyword evidence="3" id="KW-1185">Reference proteome</keyword>
<gene>
    <name evidence="2" type="ORF">BaRGS_00022539</name>
</gene>
<dbReference type="AlphaFoldDB" id="A0ABD0KGW6"/>
<feature type="region of interest" description="Disordered" evidence="1">
    <location>
        <begin position="40"/>
        <end position="59"/>
    </location>
</feature>